<dbReference type="EMBL" id="LR593886">
    <property type="protein sequence ID" value="VTS02058.1"/>
    <property type="molecule type" value="Genomic_DNA"/>
</dbReference>
<protein>
    <recommendedName>
        <fullName evidence="4">Biotin transporter</fullName>
    </recommendedName>
</protein>
<feature type="transmembrane region" description="Helical" evidence="1">
    <location>
        <begin position="91"/>
        <end position="109"/>
    </location>
</feature>
<evidence type="ECO:0000256" key="1">
    <source>
        <dbReference type="SAM" id="Phobius"/>
    </source>
</evidence>
<evidence type="ECO:0008006" key="4">
    <source>
        <dbReference type="Google" id="ProtNLM"/>
    </source>
</evidence>
<accession>A0A6P2DHU3</accession>
<organism evidence="2 3">
    <name type="scientific">Gemmata massiliana</name>
    <dbReference type="NCBI Taxonomy" id="1210884"/>
    <lineage>
        <taxon>Bacteria</taxon>
        <taxon>Pseudomonadati</taxon>
        <taxon>Planctomycetota</taxon>
        <taxon>Planctomycetia</taxon>
        <taxon>Gemmatales</taxon>
        <taxon>Gemmataceae</taxon>
        <taxon>Gemmata</taxon>
    </lineage>
</organism>
<reference evidence="2 3" key="1">
    <citation type="submission" date="2019-05" db="EMBL/GenBank/DDBJ databases">
        <authorList>
            <consortium name="Science for Life Laboratories"/>
        </authorList>
    </citation>
    <scope>NUCLEOTIDE SEQUENCE [LARGE SCALE GENOMIC DNA]</scope>
    <source>
        <strain evidence="2">Soil9</strain>
    </source>
</reference>
<dbReference type="KEGG" id="gms:SOIL9_76430"/>
<dbReference type="InterPro" id="IPR046487">
    <property type="entry name" value="DUF6580"/>
</dbReference>
<sequence length="209" mass="22958">MAEPAPQPVSPYFKPMTLALAGVGLALTALLTLTFAQLPTEYSMWNASVIGALALFAAGRLGFWPGVGVTALAIALKDLCLYFTAAWWQPYPLSWVYFTGYVVMGWAFLRRSESISRIMTVALGSGLLFFFVSNFVSWLEKALPHYEHSFAGLVDCYVSAIPFYRGTFVGDVAFSVAFFSAHAVLSRVYFPAERVNAAPEQVGATENHW</sequence>
<feature type="transmembrane region" description="Helical" evidence="1">
    <location>
        <begin position="12"/>
        <end position="36"/>
    </location>
</feature>
<keyword evidence="3" id="KW-1185">Reference proteome</keyword>
<evidence type="ECO:0000313" key="3">
    <source>
        <dbReference type="Proteomes" id="UP000464178"/>
    </source>
</evidence>
<dbReference type="Pfam" id="PF20221">
    <property type="entry name" value="DUF6580"/>
    <property type="match status" value="1"/>
</dbReference>
<dbReference type="AlphaFoldDB" id="A0A6P2DHU3"/>
<dbReference type="Proteomes" id="UP000464178">
    <property type="component" value="Chromosome"/>
</dbReference>
<dbReference type="RefSeq" id="WP_162672633.1">
    <property type="nucleotide sequence ID" value="NZ_LR593886.1"/>
</dbReference>
<evidence type="ECO:0000313" key="2">
    <source>
        <dbReference type="EMBL" id="VTS02058.1"/>
    </source>
</evidence>
<keyword evidence="1" id="KW-1133">Transmembrane helix</keyword>
<feature type="transmembrane region" description="Helical" evidence="1">
    <location>
        <begin position="172"/>
        <end position="190"/>
    </location>
</feature>
<keyword evidence="1" id="KW-0472">Membrane</keyword>
<proteinExistence type="predicted"/>
<keyword evidence="1" id="KW-0812">Transmembrane</keyword>
<gene>
    <name evidence="2" type="ORF">SOIL9_76430</name>
</gene>
<feature type="transmembrane region" description="Helical" evidence="1">
    <location>
        <begin position="121"/>
        <end position="139"/>
    </location>
</feature>
<name>A0A6P2DHU3_9BACT</name>